<evidence type="ECO:0008006" key="3">
    <source>
        <dbReference type="Google" id="ProtNLM"/>
    </source>
</evidence>
<dbReference type="EMBL" id="JMCB01000006">
    <property type="protein sequence ID" value="KFE68276.1"/>
    <property type="molecule type" value="Genomic_DNA"/>
</dbReference>
<protein>
    <recommendedName>
        <fullName evidence="3">DUF3014 domain-containing protein</fullName>
    </recommendedName>
</protein>
<evidence type="ECO:0000313" key="1">
    <source>
        <dbReference type="EMBL" id="KFE68276.1"/>
    </source>
</evidence>
<keyword evidence="2" id="KW-1185">Reference proteome</keyword>
<dbReference type="PATRIC" id="fig|394096.3.peg.3553"/>
<dbReference type="Proteomes" id="UP000028725">
    <property type="component" value="Unassembled WGS sequence"/>
</dbReference>
<reference evidence="1 2" key="1">
    <citation type="submission" date="2014-04" db="EMBL/GenBank/DDBJ databases">
        <title>Genome assembly of Hyalangium minutum DSM 14724.</title>
        <authorList>
            <person name="Sharma G."/>
            <person name="Subramanian S."/>
        </authorList>
    </citation>
    <scope>NUCLEOTIDE SEQUENCE [LARGE SCALE GENOMIC DNA]</scope>
    <source>
        <strain evidence="1 2">DSM 14724</strain>
    </source>
</reference>
<evidence type="ECO:0000313" key="2">
    <source>
        <dbReference type="Proteomes" id="UP000028725"/>
    </source>
</evidence>
<organism evidence="1 2">
    <name type="scientific">Hyalangium minutum</name>
    <dbReference type="NCBI Taxonomy" id="394096"/>
    <lineage>
        <taxon>Bacteria</taxon>
        <taxon>Pseudomonadati</taxon>
        <taxon>Myxococcota</taxon>
        <taxon>Myxococcia</taxon>
        <taxon>Myxococcales</taxon>
        <taxon>Cystobacterineae</taxon>
        <taxon>Archangiaceae</taxon>
        <taxon>Hyalangium</taxon>
    </lineage>
</organism>
<dbReference type="AlphaFoldDB" id="A0A085WKR3"/>
<accession>A0A085WKR3</accession>
<dbReference type="Pfam" id="PF11219">
    <property type="entry name" value="DUF3014"/>
    <property type="match status" value="1"/>
</dbReference>
<comment type="caution">
    <text evidence="1">The sequence shown here is derived from an EMBL/GenBank/DDBJ whole genome shotgun (WGS) entry which is preliminary data.</text>
</comment>
<dbReference type="STRING" id="394096.DB31_7513"/>
<proteinExistence type="predicted"/>
<gene>
    <name evidence="1" type="ORF">DB31_7513</name>
</gene>
<sequence length="234" mass="24872">MGGLVAGAVWWSQPGSSPAALSPPVMAPPPVAAVPQAPVAPIHTRPPLELLESLSSDPEYARWLQASGLVDRIAAAVAAVSEGHSPREPLSFLAPQGSFKVEERKTGTFISAASYARYDTVARVVSSLDVEATGRAYSALRPALSAAYAILAPPGARFDQALQRSIQTLLEVPVVRGDTEVVPRGAVWAYKDTSLEALTPAQKHLLRMGPKNVARVQEKLRALSDALDLKLARR</sequence>
<dbReference type="InterPro" id="IPR021382">
    <property type="entry name" value="DUF3014"/>
</dbReference>
<name>A0A085WKR3_9BACT</name>